<dbReference type="AlphaFoldDB" id="A0A673HRU3"/>
<dbReference type="InterPro" id="IPR036880">
    <property type="entry name" value="Kunitz_BPTI_sf"/>
</dbReference>
<dbReference type="GO" id="GO:0005615">
    <property type="term" value="C:extracellular space"/>
    <property type="evidence" value="ECO:0007669"/>
    <property type="project" value="TreeGrafter"/>
</dbReference>
<dbReference type="Ensembl" id="ENSSRHT00000030016.1">
    <property type="protein sequence ID" value="ENSSRHP00000029153.1"/>
    <property type="gene ID" value="ENSSRHG00000015136.1"/>
</dbReference>
<dbReference type="PANTHER" id="PTHR10083">
    <property type="entry name" value="KUNITZ-TYPE PROTEASE INHIBITOR-RELATED"/>
    <property type="match status" value="1"/>
</dbReference>
<protein>
    <recommendedName>
        <fullName evidence="2">BPTI/Kunitz inhibitor domain-containing protein</fullName>
    </recommendedName>
</protein>
<dbReference type="Pfam" id="PF00014">
    <property type="entry name" value="Kunitz_BPTI"/>
    <property type="match status" value="1"/>
</dbReference>
<dbReference type="Gene3D" id="4.10.410.10">
    <property type="entry name" value="Pancreatic trypsin inhibitor Kunitz domain"/>
    <property type="match status" value="1"/>
</dbReference>
<keyword evidence="1" id="KW-1015">Disulfide bond</keyword>
<evidence type="ECO:0000313" key="4">
    <source>
        <dbReference type="Proteomes" id="UP000472270"/>
    </source>
</evidence>
<feature type="domain" description="BPTI/Kunitz inhibitor" evidence="2">
    <location>
        <begin position="49"/>
        <end position="94"/>
    </location>
</feature>
<dbReference type="InterPro" id="IPR050098">
    <property type="entry name" value="TFPI/VKTCI-like"/>
</dbReference>
<dbReference type="FunFam" id="4.10.410.10:FF:000020">
    <property type="entry name" value="Collagen, type VI, alpha 3"/>
    <property type="match status" value="1"/>
</dbReference>
<dbReference type="PROSITE" id="PS00280">
    <property type="entry name" value="BPTI_KUNITZ_1"/>
    <property type="match status" value="1"/>
</dbReference>
<dbReference type="PANTHER" id="PTHR10083:SF375">
    <property type="entry name" value="BPTI_KUNITZ INHIBITOR DOMAIN-CONTAINING PROTEIN"/>
    <property type="match status" value="1"/>
</dbReference>
<dbReference type="SMART" id="SM00131">
    <property type="entry name" value="KU"/>
    <property type="match status" value="1"/>
</dbReference>
<evidence type="ECO:0000259" key="2">
    <source>
        <dbReference type="PROSITE" id="PS50279"/>
    </source>
</evidence>
<evidence type="ECO:0000256" key="1">
    <source>
        <dbReference type="ARBA" id="ARBA00023157"/>
    </source>
</evidence>
<keyword evidence="4" id="KW-1185">Reference proteome</keyword>
<organism evidence="3 4">
    <name type="scientific">Sinocyclocheilus rhinocerous</name>
    <dbReference type="NCBI Taxonomy" id="307959"/>
    <lineage>
        <taxon>Eukaryota</taxon>
        <taxon>Metazoa</taxon>
        <taxon>Chordata</taxon>
        <taxon>Craniata</taxon>
        <taxon>Vertebrata</taxon>
        <taxon>Euteleostomi</taxon>
        <taxon>Actinopterygii</taxon>
        <taxon>Neopterygii</taxon>
        <taxon>Teleostei</taxon>
        <taxon>Ostariophysi</taxon>
        <taxon>Cypriniformes</taxon>
        <taxon>Cyprinidae</taxon>
        <taxon>Cyprininae</taxon>
        <taxon>Sinocyclocheilus</taxon>
    </lineage>
</organism>
<evidence type="ECO:0000313" key="3">
    <source>
        <dbReference type="Ensembl" id="ENSSRHP00000029153.1"/>
    </source>
</evidence>
<dbReference type="Proteomes" id="UP000472270">
    <property type="component" value="Unassembled WGS sequence"/>
</dbReference>
<proteinExistence type="predicted"/>
<dbReference type="PROSITE" id="PS50279">
    <property type="entry name" value="BPTI_KUNITZ_2"/>
    <property type="match status" value="1"/>
</dbReference>
<reference evidence="3" key="1">
    <citation type="submission" date="2025-08" db="UniProtKB">
        <authorList>
            <consortium name="Ensembl"/>
        </authorList>
    </citation>
    <scope>IDENTIFICATION</scope>
</reference>
<name>A0A673HRU3_9TELE</name>
<accession>A0A673HRU3</accession>
<dbReference type="SUPFAM" id="SSF57362">
    <property type="entry name" value="BPTI-like"/>
    <property type="match status" value="1"/>
</dbReference>
<dbReference type="InterPro" id="IPR002223">
    <property type="entry name" value="Kunitz_BPTI"/>
</dbReference>
<dbReference type="GO" id="GO:0004867">
    <property type="term" value="F:serine-type endopeptidase inhibitor activity"/>
    <property type="evidence" value="ECO:0007669"/>
    <property type="project" value="InterPro"/>
</dbReference>
<reference evidence="3" key="2">
    <citation type="submission" date="2025-09" db="UniProtKB">
        <authorList>
            <consortium name="Ensembl"/>
        </authorList>
    </citation>
    <scope>IDENTIFICATION</scope>
</reference>
<sequence>MKCSKFNHKISTGLKGSYDAISIFTFSFVRERTRVRERMQTGFYVYGLDPGPCREYRVMWYYDPEANACAQFWYGGCQGNSNRFETEDLCQNIFHPKMRLC</sequence>
<dbReference type="PRINTS" id="PR00759">
    <property type="entry name" value="BASICPTASE"/>
</dbReference>
<dbReference type="InterPro" id="IPR020901">
    <property type="entry name" value="Prtase_inh_Kunz-CS"/>
</dbReference>